<evidence type="ECO:0000313" key="1">
    <source>
        <dbReference type="Proteomes" id="UP000694865"/>
    </source>
</evidence>
<organism evidence="1 2">
    <name type="scientific">Saccoglossus kowalevskii</name>
    <name type="common">Acorn worm</name>
    <dbReference type="NCBI Taxonomy" id="10224"/>
    <lineage>
        <taxon>Eukaryota</taxon>
        <taxon>Metazoa</taxon>
        <taxon>Hemichordata</taxon>
        <taxon>Enteropneusta</taxon>
        <taxon>Harrimaniidae</taxon>
        <taxon>Saccoglossus</taxon>
    </lineage>
</organism>
<dbReference type="Proteomes" id="UP000694865">
    <property type="component" value="Unplaced"/>
</dbReference>
<dbReference type="PANTHER" id="PTHR15394:SF3">
    <property type="entry name" value="SERINE HYDROLASE RBBP9"/>
    <property type="match status" value="1"/>
</dbReference>
<keyword evidence="1" id="KW-1185">Reference proteome</keyword>
<dbReference type="PANTHER" id="PTHR15394">
    <property type="entry name" value="SERINE HYDROLASE RBBP9"/>
    <property type="match status" value="1"/>
</dbReference>
<protein>
    <submittedName>
        <fullName evidence="2">Hydrolase RBBP9-like</fullName>
    </submittedName>
</protein>
<dbReference type="InterPro" id="IPR010662">
    <property type="entry name" value="RBBP9/YdeN"/>
</dbReference>
<dbReference type="InterPro" id="IPR029058">
    <property type="entry name" value="AB_hydrolase_fold"/>
</dbReference>
<gene>
    <name evidence="2" type="primary">LOC100378703</name>
</gene>
<sequence length="183" mass="21331">MKRIVILPGNGGGSVETSNWYSWARDRFQELNDTEVILRDMPDPEIAREKYWIPFMHNELKCDENTVIIGHSSGAEAAKRYAEKYKVHGIVLVSSCVTDLGDDTEKESGYYSRPWEWKKIKENTEWIIQFGSTDDPFIPWQEQQEIVNQLSPELYKYTNKGHFMTSVFPELIKAVKKRLECGY</sequence>
<reference evidence="2" key="1">
    <citation type="submission" date="2025-08" db="UniProtKB">
        <authorList>
            <consortium name="RefSeq"/>
        </authorList>
    </citation>
    <scope>IDENTIFICATION</scope>
    <source>
        <tissue evidence="2">Testes</tissue>
    </source>
</reference>
<dbReference type="Gene3D" id="3.40.50.1820">
    <property type="entry name" value="alpha/beta hydrolase"/>
    <property type="match status" value="1"/>
</dbReference>
<accession>A0ABM0GK68</accession>
<dbReference type="GeneID" id="100378703"/>
<dbReference type="SUPFAM" id="SSF53474">
    <property type="entry name" value="alpha/beta-Hydrolases"/>
    <property type="match status" value="1"/>
</dbReference>
<dbReference type="Pfam" id="PF06821">
    <property type="entry name" value="Ser_hydrolase"/>
    <property type="match status" value="1"/>
</dbReference>
<dbReference type="RefSeq" id="XP_002731667.1">
    <property type="nucleotide sequence ID" value="XM_002731621.2"/>
</dbReference>
<evidence type="ECO:0000313" key="2">
    <source>
        <dbReference type="RefSeq" id="XP_002731667.1"/>
    </source>
</evidence>
<name>A0ABM0GK68_SACKO</name>
<proteinExistence type="predicted"/>